<dbReference type="Pfam" id="PF00589">
    <property type="entry name" value="Phage_integrase"/>
    <property type="match status" value="1"/>
</dbReference>
<evidence type="ECO:0000256" key="4">
    <source>
        <dbReference type="ARBA" id="ARBA00023172"/>
    </source>
</evidence>
<gene>
    <name evidence="6" type="ORF">HXX02_16685</name>
</gene>
<dbReference type="EMBL" id="JACASI010000046">
    <property type="protein sequence ID" value="MCQ3831078.1"/>
    <property type="molecule type" value="Genomic_DNA"/>
</dbReference>
<dbReference type="NCBIfam" id="TIGR02249">
    <property type="entry name" value="integrase_gron"/>
    <property type="match status" value="1"/>
</dbReference>
<dbReference type="InterPro" id="IPR013762">
    <property type="entry name" value="Integrase-like_cat_sf"/>
</dbReference>
<dbReference type="InterPro" id="IPR011946">
    <property type="entry name" value="Integrase_integron-type"/>
</dbReference>
<dbReference type="RefSeq" id="WP_255876004.1">
    <property type="nucleotide sequence ID" value="NZ_JACASI010000046.1"/>
</dbReference>
<comment type="caution">
    <text evidence="6">The sequence shown here is derived from an EMBL/GenBank/DDBJ whole genome shotgun (WGS) entry which is preliminary data.</text>
</comment>
<feature type="domain" description="Tyr recombinase" evidence="5">
    <location>
        <begin position="110"/>
        <end position="323"/>
    </location>
</feature>
<evidence type="ECO:0000259" key="5">
    <source>
        <dbReference type="PROSITE" id="PS51898"/>
    </source>
</evidence>
<dbReference type="InterPro" id="IPR010998">
    <property type="entry name" value="Integrase_recombinase_N"/>
</dbReference>
<evidence type="ECO:0000313" key="6">
    <source>
        <dbReference type="EMBL" id="MCQ3831078.1"/>
    </source>
</evidence>
<protein>
    <submittedName>
        <fullName evidence="6">Integron integrase</fullName>
    </submittedName>
</protein>
<accession>A0ABT1P4Q1</accession>
<comment type="similarity">
    <text evidence="1">Belongs to the 'phage' integrase family.</text>
</comment>
<keyword evidence="3" id="KW-0238">DNA-binding</keyword>
<dbReference type="Gene3D" id="1.10.150.130">
    <property type="match status" value="1"/>
</dbReference>
<dbReference type="InterPro" id="IPR050090">
    <property type="entry name" value="Tyrosine_recombinase_XerCD"/>
</dbReference>
<organism evidence="6 7">
    <name type="scientific">Microbulbifer elongatus</name>
    <dbReference type="NCBI Taxonomy" id="86173"/>
    <lineage>
        <taxon>Bacteria</taxon>
        <taxon>Pseudomonadati</taxon>
        <taxon>Pseudomonadota</taxon>
        <taxon>Gammaproteobacteria</taxon>
        <taxon>Cellvibrionales</taxon>
        <taxon>Microbulbiferaceae</taxon>
        <taxon>Microbulbifer</taxon>
    </lineage>
</organism>
<evidence type="ECO:0000256" key="1">
    <source>
        <dbReference type="ARBA" id="ARBA00008857"/>
    </source>
</evidence>
<evidence type="ECO:0000256" key="3">
    <source>
        <dbReference type="ARBA" id="ARBA00023125"/>
    </source>
</evidence>
<dbReference type="PANTHER" id="PTHR30349">
    <property type="entry name" value="PHAGE INTEGRASE-RELATED"/>
    <property type="match status" value="1"/>
</dbReference>
<dbReference type="InterPro" id="IPR002104">
    <property type="entry name" value="Integrase_catalytic"/>
</dbReference>
<keyword evidence="4" id="KW-0233">DNA recombination</keyword>
<reference evidence="6" key="1">
    <citation type="thesis" date="2020" institute="Technische Universitat Dresden" country="Dresden, Germany">
        <title>The Agarolytic System of Microbulbifer elongatus PORT2, Isolated from Batu Karas, Pangandaran West Java Indonesia.</title>
        <authorList>
            <person name="Anggraeni S.R."/>
        </authorList>
    </citation>
    <scope>NUCLEOTIDE SEQUENCE</scope>
    <source>
        <strain evidence="6">PORT2</strain>
    </source>
</reference>
<dbReference type="Proteomes" id="UP001205566">
    <property type="component" value="Unassembled WGS sequence"/>
</dbReference>
<evidence type="ECO:0000313" key="7">
    <source>
        <dbReference type="Proteomes" id="UP001205566"/>
    </source>
</evidence>
<dbReference type="PANTHER" id="PTHR30349:SF64">
    <property type="entry name" value="PROPHAGE INTEGRASE INTD-RELATED"/>
    <property type="match status" value="1"/>
</dbReference>
<name>A0ABT1P4Q1_9GAMM</name>
<dbReference type="InterPro" id="IPR011010">
    <property type="entry name" value="DNA_brk_join_enz"/>
</dbReference>
<dbReference type="SUPFAM" id="SSF56349">
    <property type="entry name" value="DNA breaking-rejoining enzymes"/>
    <property type="match status" value="1"/>
</dbReference>
<sequence length="357" mass="40107">MDNIRHRVPVRPVRFLDALRLHMRDAGLAYTTERTYVHWIKRFILFHNKRHPQELGAPEVEHFLTHLSEERDCSVGTQRIVLNALVYLFTRYLGVELTGLSFTQAKRPRRLPVVYSRSEIAQILSHLSGAGRLRVQLLYGAGLRSAELLSLRVKDIDFGSNNIFVRAGKGNKDRTTILPQGLIADLQRQIERVRILHEQDLADGVGDVYLPGALAKKYPNAAKELGWQYVFPASKTGPCPRTGEVRRHHLHPTALAKQIRRAVKAAGIHKPARAHAFRHSFATHLLESGYDLRTIQELLGHSDISITEIYTHVVNRGSKGVLSPMDSLDHGLSIHPHAGNPAGHEITEPAPVYQIAC</sequence>
<evidence type="ECO:0000256" key="2">
    <source>
        <dbReference type="ARBA" id="ARBA00022908"/>
    </source>
</evidence>
<proteinExistence type="inferred from homology"/>
<dbReference type="Pfam" id="PF13495">
    <property type="entry name" value="Phage_int_SAM_4"/>
    <property type="match status" value="1"/>
</dbReference>
<dbReference type="InterPro" id="IPR004107">
    <property type="entry name" value="Integrase_SAM-like_N"/>
</dbReference>
<dbReference type="Gene3D" id="1.10.443.10">
    <property type="entry name" value="Intergrase catalytic core"/>
    <property type="match status" value="1"/>
</dbReference>
<dbReference type="PROSITE" id="PS51898">
    <property type="entry name" value="TYR_RECOMBINASE"/>
    <property type="match status" value="1"/>
</dbReference>
<keyword evidence="2" id="KW-0229">DNA integration</keyword>
<keyword evidence="7" id="KW-1185">Reference proteome</keyword>